<accession>A0A8J7SM39</accession>
<reference evidence="2" key="1">
    <citation type="submission" date="2021-01" db="EMBL/GenBank/DDBJ databases">
        <title>Modified the classification status of verrucomicrobia.</title>
        <authorList>
            <person name="Feng X."/>
        </authorList>
    </citation>
    <scope>NUCLEOTIDE SEQUENCE</scope>
    <source>
        <strain evidence="2">_KCTC 22039</strain>
    </source>
</reference>
<proteinExistence type="predicted"/>
<keyword evidence="3" id="KW-1185">Reference proteome</keyword>
<feature type="region of interest" description="Disordered" evidence="1">
    <location>
        <begin position="60"/>
        <end position="82"/>
    </location>
</feature>
<dbReference type="AlphaFoldDB" id="A0A8J7SM39"/>
<dbReference type="Proteomes" id="UP000624703">
    <property type="component" value="Unassembled WGS sequence"/>
</dbReference>
<organism evidence="2 3">
    <name type="scientific">Persicirhabdus sediminis</name>
    <dbReference type="NCBI Taxonomy" id="454144"/>
    <lineage>
        <taxon>Bacteria</taxon>
        <taxon>Pseudomonadati</taxon>
        <taxon>Verrucomicrobiota</taxon>
        <taxon>Verrucomicrobiia</taxon>
        <taxon>Verrucomicrobiales</taxon>
        <taxon>Verrucomicrobiaceae</taxon>
        <taxon>Persicirhabdus</taxon>
    </lineage>
</organism>
<evidence type="ECO:0000313" key="3">
    <source>
        <dbReference type="Proteomes" id="UP000624703"/>
    </source>
</evidence>
<dbReference type="RefSeq" id="WP_200312741.1">
    <property type="nucleotide sequence ID" value="NZ_JAENIM010000047.1"/>
</dbReference>
<feature type="compositionally biased region" description="Basic and acidic residues" evidence="1">
    <location>
        <begin position="64"/>
        <end position="74"/>
    </location>
</feature>
<sequence length="173" mass="19525">MRSHIHIFASIIMMLVGVSFATCMAEHYGIIDNPCCTHEHKQPVEIIECSSQHCDDSHTVSVDETEHEHSETPAHHHHQHNTHPDACSLCLIIDKGYTRPDHDLGVSSVLNQLLSNDAHLWLSHLRPWDHLPNLEVPPRELIDASSWEKSPQFLTSSIFYIPVTTPVRGPNLG</sequence>
<evidence type="ECO:0000313" key="2">
    <source>
        <dbReference type="EMBL" id="MBK1792731.1"/>
    </source>
</evidence>
<name>A0A8J7SM39_9BACT</name>
<dbReference type="EMBL" id="JAENIM010000047">
    <property type="protein sequence ID" value="MBK1792731.1"/>
    <property type="molecule type" value="Genomic_DNA"/>
</dbReference>
<comment type="caution">
    <text evidence="2">The sequence shown here is derived from an EMBL/GenBank/DDBJ whole genome shotgun (WGS) entry which is preliminary data.</text>
</comment>
<gene>
    <name evidence="2" type="ORF">JIN82_16325</name>
</gene>
<evidence type="ECO:0000256" key="1">
    <source>
        <dbReference type="SAM" id="MobiDB-lite"/>
    </source>
</evidence>
<protein>
    <submittedName>
        <fullName evidence="2">Uncharacterized protein</fullName>
    </submittedName>
</protein>